<dbReference type="InterPro" id="IPR023393">
    <property type="entry name" value="START-like_dom_sf"/>
</dbReference>
<name>G0V203_TRYCI</name>
<proteinExistence type="predicted"/>
<dbReference type="SUPFAM" id="SSF82171">
    <property type="entry name" value="DPP6 N-terminal domain-like"/>
    <property type="match status" value="1"/>
</dbReference>
<dbReference type="Gene3D" id="3.30.530.20">
    <property type="match status" value="2"/>
</dbReference>
<dbReference type="EMBL" id="HE575324">
    <property type="protein sequence ID" value="CCC95675.1"/>
    <property type="molecule type" value="Genomic_DNA"/>
</dbReference>
<dbReference type="PANTHER" id="PTHR39670">
    <property type="entry name" value="C2 DOMAIN-CONTAINING PROTEIN-RELATED"/>
    <property type="match status" value="1"/>
</dbReference>
<dbReference type="VEuPathDB" id="TriTrypDB:TcIL3000.11.11660"/>
<dbReference type="SUPFAM" id="SSF55961">
    <property type="entry name" value="Bet v1-like"/>
    <property type="match status" value="2"/>
</dbReference>
<feature type="compositionally biased region" description="Low complexity" evidence="1">
    <location>
        <begin position="2550"/>
        <end position="2560"/>
    </location>
</feature>
<feature type="region of interest" description="Disordered" evidence="1">
    <location>
        <begin position="1225"/>
        <end position="1264"/>
    </location>
</feature>
<feature type="region of interest" description="Disordered" evidence="1">
    <location>
        <begin position="2433"/>
        <end position="2560"/>
    </location>
</feature>
<evidence type="ECO:0000313" key="2">
    <source>
        <dbReference type="EMBL" id="CCC95675.1"/>
    </source>
</evidence>
<gene>
    <name evidence="2" type="ORF">TCIL3000_11_11660</name>
</gene>
<dbReference type="SUPFAM" id="SSF49562">
    <property type="entry name" value="C2 domain (Calcium/lipid-binding domain, CaLB)"/>
    <property type="match status" value="1"/>
</dbReference>
<evidence type="ECO:0000256" key="1">
    <source>
        <dbReference type="SAM" id="MobiDB-lite"/>
    </source>
</evidence>
<organism evidence="2">
    <name type="scientific">Trypanosoma congolense (strain IL3000)</name>
    <dbReference type="NCBI Taxonomy" id="1068625"/>
    <lineage>
        <taxon>Eukaryota</taxon>
        <taxon>Discoba</taxon>
        <taxon>Euglenozoa</taxon>
        <taxon>Kinetoplastea</taxon>
        <taxon>Metakinetoplastina</taxon>
        <taxon>Trypanosomatida</taxon>
        <taxon>Trypanosomatidae</taxon>
        <taxon>Trypanosoma</taxon>
        <taxon>Nannomonas</taxon>
    </lineage>
</organism>
<feature type="compositionally biased region" description="Basic and acidic residues" evidence="1">
    <location>
        <begin position="2513"/>
        <end position="2549"/>
    </location>
</feature>
<dbReference type="InterPro" id="IPR035892">
    <property type="entry name" value="C2_domain_sf"/>
</dbReference>
<dbReference type="PANTHER" id="PTHR39670:SF4">
    <property type="entry name" value="C2 DOMAIN-CONTAINING PROTEIN"/>
    <property type="match status" value="1"/>
</dbReference>
<feature type="compositionally biased region" description="Basic and acidic residues" evidence="1">
    <location>
        <begin position="2484"/>
        <end position="2506"/>
    </location>
</feature>
<reference evidence="2" key="1">
    <citation type="journal article" date="2012" name="Proc. Natl. Acad. Sci. U.S.A.">
        <title>Antigenic diversity is generated by distinct evolutionary mechanisms in African trypanosome species.</title>
        <authorList>
            <person name="Jackson A.P."/>
            <person name="Berry A."/>
            <person name="Aslett M."/>
            <person name="Allison H.C."/>
            <person name="Burton P."/>
            <person name="Vavrova-Anderson J."/>
            <person name="Brown R."/>
            <person name="Browne H."/>
            <person name="Corton N."/>
            <person name="Hauser H."/>
            <person name="Gamble J."/>
            <person name="Gilderthorp R."/>
            <person name="Marcello L."/>
            <person name="McQuillan J."/>
            <person name="Otto T.D."/>
            <person name="Quail M.A."/>
            <person name="Sanders M.J."/>
            <person name="van Tonder A."/>
            <person name="Ginger M.L."/>
            <person name="Field M.C."/>
            <person name="Barry J.D."/>
            <person name="Hertz-Fowler C."/>
            <person name="Berriman M."/>
        </authorList>
    </citation>
    <scope>NUCLEOTIDE SEQUENCE</scope>
    <source>
        <strain evidence="2">IL3000</strain>
    </source>
</reference>
<accession>G0V203</accession>
<sequence>MDFVDADCIINEALLLACPDEFWRKITWHTNSPCDFYIASNPYLRPNRGATGTTVEGATAEERQGATSLRGMVKVVTTIPCSLRTFATFITSPRSVQYCEDNVIFCEAFEEDDKVKWVHIAYGGNSPSDVVAMHRTTVCQIMVPLTENSPMRRFVDSVWNEECGKLTQGALTSIFVSGLKSAAHPRVPISHQYTRRKIHLSAFIAYELPISGVRVTFVFAPNESFPNMIDWCAKKIMCIRNLCQMFEWLNSGGHLIPKQIQGSDERYEGLGGSPRSLPGGTRPVPSLEYQKAEALIQVNTSTLSERVFDTLFALQASDAWRLAFQYEGCTVEECKARHCFPAPAFLKAYRFTTTITATMETFRSLVDDPLQLHRYDNFVENTMLIEEQNEEKVFYAQFRELLPSAPKRDICVFLSKKMLQPHEAQQLRLYQSTDSSSAVYVQNSVQSTKSPLRKGYERQLVYAMGFVVIPTTTHPLADARGGAQGEGALRVHYIVSVDTNTTTLSAEIEVAAVQQYFTRLVGIRQLCEGNKRVNPEYTPPCLASSTVSQRGSSKRVTFIEVETLEDHQLEEISNVMDVRRYIYTDDSLDISHEQFDQQNPETFEAPSLDKFYSLLRVMPIITKRDDDNIIKMPVITCVDDLPQTETEEYNYTQVTPQEQTEEVHRSHENNNNILTTGDSDKGILVQAGQQLKVSSTKGTQQCEDGTTLAWGDNDKGILVQAGQQLKVSSTKGTQQCEDGTTLAWGDNDKGILVQAGQQLKGSSTKGTQQCEDGTTIAWGDSDKGILVQAGQQLKVSSTKGTQQCEDGTTLAWGDNDKGILVQAGQQLKGSSTKGTQPCEDGTTLAWGDNDKGILVQAGQQVKGSSTKGTQPCEDGTTLAWGDNDKGILVQAGQQLKSSSTKGTQPCEDGTTLAWGDNDKGILVQAGQQLKSSSTKGTQPCEDGTTIAWGDNDKGILVQAGQQVKSSSTKGTQPCEDGTTLAWGDNDKGILVQAGQQLKSSSTKGTQPCEDGTTIAWGDNDKGILVQAGQQLKVSSTKRTQPCEDGTTIAWGDNDKGILVQAGQQVKGSSTKGTQQCEDGTTIAWGDNDKGILVQAGQQLKVSFTENRKDKGSDPSGALLQIEGKIMADGQQGGAAKIKAIPWNSTTLPTNEGKSATEWPEIFSGGVQHDQRRVGELTLHPLHKEVRPQLTPFHGVHGSIELCVTQQEKTDAGKTQETVGEKFPLKADAPSSGVVKQPISLRGKAPRALRGMKRSEDQSLKKGLTSREAPREFVKGLKVWPTPDALKVRPRKGASVFAPQSDLHYTQEIRNKEWEEEVCAESLMQKGDEWFAIENVGAHGSVGDLGYSGRTISGMHRRETQQTVQLNVWRCRNMPATKTSPDSMLFIHVSTSFGQARTGLVPLVLNPIFPQHPILLDRPYDDTVSIVAIVKTSDGRMKRLGEAVISLRLLHVMQSYTRWVSLICNAGTSNAYECGDVCITLYREADKGCDNQLAGPTSNTGPQLLKWEEDERTEEEEELRRYIRDVLVTSGNENLHLLEWLVGFCFRRTPDEIDEFIRKYRKEDMVTLTIYEMSELRTEHGAPLLRSDPCYIVAETSRGLSRTPSMTVKEQGVSMNEAFHLVVGVNEVIRLIVFFGRMEIGETLIYAGREDCISTRLIVSRAGTAEAVPCGNITVGTRRSSVADIDNALEVPPLVTEEESEGMECLRHILWVNAPSSLHRLDVIASSQLEYNHYLEKFGPTLGWYDVRVTLKYWKPSSSVWDSPLVNEKAGRNSVGRREEALARHVRTTYRKIYAIINVGLEYHKTSLISVNRLGEAYLDEVIQVRGMIPGKDEVVVSIIGKSIEGMEDHDLGVVSLPLYSLKQLKPTHMTVPLVRDAGTIDACIKGSLYLELFAISCDGTPLNHFQAAICRPNMRSILYNHAPQQLHRVECFLGSYAGCEKEALVAMRERYGPDMLKTHMDIKVLTVNVREPVLNGYLKVHLNGSTVLRTGKLDNETFSNIGSSGVQNEVRVPINDIFDIRLVFKVKFTRYLMAKTHCKGEFNIRGAVVSQEGVYWIPLVNNQDMDAGEICVELRSSAFIVNSTVLKAPDDVETDVVSLLRRYRPSKIPLARSLIREATSRETAHAEILKEVVTNPVAVTLFLSVEHLSIHRSGLSLELGGDCEKQPEDETEYVVTANFGGDENSTISQNFTPQGNSCTIRLDVSPPQRGKAHQELTIAVQRRCATSSPMSHKKNHEAQPGKTFSLSLLRKRLFSGQKRSKNVQRPQQQTENVGCAVISLRALFTPLLYAPGEVVTVPLVHVPHRKEDENEVGWKVKENEKSSQKKWRPASTNQPSGCELVGYISFRVRLAAYEKPPSWMQFNPKTLERDNKVSRTVMRYYEECIHTILSEHMQQSLLDVHYRMYDRCVASGEWLQQLSGWKKSLLKQFPEARCSRDVSPTITPRPSTPPASRGSENTSESGTLKQSDHGISTDGCNIAESEVQSEKERKSELESESERKGEKESESGLGSESESRSRSELGGKKRSESESRSRSELGGKKGSESELRSRSGLSLGERRG</sequence>
<protein>
    <submittedName>
        <fullName evidence="2">Uncharacterized protein TCIL3000_11_11660</fullName>
    </submittedName>
</protein>
<feature type="compositionally biased region" description="Polar residues" evidence="1">
    <location>
        <begin position="2454"/>
        <end position="2465"/>
    </location>
</feature>